<feature type="compositionally biased region" description="Basic and acidic residues" evidence="1">
    <location>
        <begin position="1"/>
        <end position="14"/>
    </location>
</feature>
<dbReference type="AlphaFoldDB" id="A0A4Y2RVN7"/>
<feature type="non-terminal residue" evidence="2">
    <location>
        <position position="1"/>
    </location>
</feature>
<proteinExistence type="predicted"/>
<organism evidence="2 3">
    <name type="scientific">Araneus ventricosus</name>
    <name type="common">Orbweaver spider</name>
    <name type="synonym">Epeira ventricosa</name>
    <dbReference type="NCBI Taxonomy" id="182803"/>
    <lineage>
        <taxon>Eukaryota</taxon>
        <taxon>Metazoa</taxon>
        <taxon>Ecdysozoa</taxon>
        <taxon>Arthropoda</taxon>
        <taxon>Chelicerata</taxon>
        <taxon>Arachnida</taxon>
        <taxon>Araneae</taxon>
        <taxon>Araneomorphae</taxon>
        <taxon>Entelegynae</taxon>
        <taxon>Araneoidea</taxon>
        <taxon>Araneidae</taxon>
        <taxon>Araneus</taxon>
    </lineage>
</organism>
<dbReference type="Proteomes" id="UP000499080">
    <property type="component" value="Unassembled WGS sequence"/>
</dbReference>
<sequence>RQESSEAGYDERDVGRRRRTARRGEELRPSVGGGGTARRGDHQGGRAVPHQLGPAHLHQHHLERHGELHHEEERTAGPRRGEEWELVTLKE</sequence>
<gene>
    <name evidence="2" type="ORF">AVEN_209213_1</name>
</gene>
<comment type="caution">
    <text evidence="2">The sequence shown here is derived from an EMBL/GenBank/DDBJ whole genome shotgun (WGS) entry which is preliminary data.</text>
</comment>
<reference evidence="2 3" key="1">
    <citation type="journal article" date="2019" name="Sci. Rep.">
        <title>Orb-weaving spider Araneus ventricosus genome elucidates the spidroin gene catalogue.</title>
        <authorList>
            <person name="Kono N."/>
            <person name="Nakamura H."/>
            <person name="Ohtoshi R."/>
            <person name="Moran D.A.P."/>
            <person name="Shinohara A."/>
            <person name="Yoshida Y."/>
            <person name="Fujiwara M."/>
            <person name="Mori M."/>
            <person name="Tomita M."/>
            <person name="Arakawa K."/>
        </authorList>
    </citation>
    <scope>NUCLEOTIDE SEQUENCE [LARGE SCALE GENOMIC DNA]</scope>
</reference>
<feature type="region of interest" description="Disordered" evidence="1">
    <location>
        <begin position="1"/>
        <end position="91"/>
    </location>
</feature>
<dbReference type="EMBL" id="BGPR01147354">
    <property type="protein sequence ID" value="GBN79030.1"/>
    <property type="molecule type" value="Genomic_DNA"/>
</dbReference>
<accession>A0A4Y2RVN7</accession>
<name>A0A4Y2RVN7_ARAVE</name>
<evidence type="ECO:0000256" key="1">
    <source>
        <dbReference type="SAM" id="MobiDB-lite"/>
    </source>
</evidence>
<evidence type="ECO:0000313" key="2">
    <source>
        <dbReference type="EMBL" id="GBN79030.1"/>
    </source>
</evidence>
<protein>
    <submittedName>
        <fullName evidence="2">Uncharacterized protein</fullName>
    </submittedName>
</protein>
<evidence type="ECO:0000313" key="3">
    <source>
        <dbReference type="Proteomes" id="UP000499080"/>
    </source>
</evidence>
<keyword evidence="3" id="KW-1185">Reference proteome</keyword>
<feature type="compositionally biased region" description="Basic and acidic residues" evidence="1">
    <location>
        <begin position="64"/>
        <end position="91"/>
    </location>
</feature>